<keyword evidence="2" id="KW-0732">Signal</keyword>
<reference evidence="3" key="1">
    <citation type="submission" date="2020-03" db="EMBL/GenBank/DDBJ databases">
        <authorList>
            <person name="He L."/>
        </authorList>
    </citation>
    <scope>NUCLEOTIDE SEQUENCE</scope>
    <source>
        <strain evidence="3">CkLH20</strain>
    </source>
</reference>
<name>A0A9P6LH17_9PEZI</name>
<protein>
    <submittedName>
        <fullName evidence="3">Uncharacterized protein</fullName>
    </submittedName>
</protein>
<gene>
    <name evidence="3" type="ORF">CkaCkLH20_09639</name>
</gene>
<dbReference type="Proteomes" id="UP000781932">
    <property type="component" value="Unassembled WGS sequence"/>
</dbReference>
<keyword evidence="4" id="KW-1185">Reference proteome</keyword>
<dbReference type="AlphaFoldDB" id="A0A9P6LH17"/>
<organism evidence="3 4">
    <name type="scientific">Colletotrichum karsti</name>
    <dbReference type="NCBI Taxonomy" id="1095194"/>
    <lineage>
        <taxon>Eukaryota</taxon>
        <taxon>Fungi</taxon>
        <taxon>Dikarya</taxon>
        <taxon>Ascomycota</taxon>
        <taxon>Pezizomycotina</taxon>
        <taxon>Sordariomycetes</taxon>
        <taxon>Hypocreomycetidae</taxon>
        <taxon>Glomerellales</taxon>
        <taxon>Glomerellaceae</taxon>
        <taxon>Colletotrichum</taxon>
        <taxon>Colletotrichum boninense species complex</taxon>
    </lineage>
</organism>
<dbReference type="RefSeq" id="XP_038742237.1">
    <property type="nucleotide sequence ID" value="XM_038892354.1"/>
</dbReference>
<proteinExistence type="predicted"/>
<dbReference type="GeneID" id="62165428"/>
<dbReference type="EMBL" id="JAATWM020000035">
    <property type="protein sequence ID" value="KAF9872776.1"/>
    <property type="molecule type" value="Genomic_DNA"/>
</dbReference>
<feature type="region of interest" description="Disordered" evidence="1">
    <location>
        <begin position="201"/>
        <end position="228"/>
    </location>
</feature>
<comment type="caution">
    <text evidence="3">The sequence shown here is derived from an EMBL/GenBank/DDBJ whole genome shotgun (WGS) entry which is preliminary data.</text>
</comment>
<evidence type="ECO:0000313" key="3">
    <source>
        <dbReference type="EMBL" id="KAF9872776.1"/>
    </source>
</evidence>
<sequence>MRFLALLTLLCSSVALASAIHLDSRAPKCPQKNGNKDDEIIAKYKTTGQCFSYIGNGNRDKTLAPCSGPDGYCQKVKGMTNEAGCKSVVPEGVQLDPGTLFKDEDCNQWYPGQCVCECELCDEISKIVIGGLEPLDKVICAVMLSSLKSIADFGLFFIPGGQASSASLFGNWVGNACGVPDFDFDITKVFRSLLGAPESMSRGVEKPAQATTTTKPAETAAQATTTMSMVTSSQASDAAASKRSFSKLLRENLSSLALNLFRRTIGQKIVKTTPGRAKTGYRCCVRKHATSSDAEKIPEIANYWAFKDPWNNQQCSRTADSQKDFDKEYKKLTKDEKNGFATTEKMDFPSPAGLACGSVGSWGLWMERCYSRRC</sequence>
<feature type="compositionally biased region" description="Low complexity" evidence="1">
    <location>
        <begin position="206"/>
        <end position="226"/>
    </location>
</feature>
<evidence type="ECO:0000313" key="4">
    <source>
        <dbReference type="Proteomes" id="UP000781932"/>
    </source>
</evidence>
<feature type="signal peptide" evidence="2">
    <location>
        <begin position="1"/>
        <end position="19"/>
    </location>
</feature>
<accession>A0A9P6LH17</accession>
<evidence type="ECO:0000256" key="1">
    <source>
        <dbReference type="SAM" id="MobiDB-lite"/>
    </source>
</evidence>
<feature type="chain" id="PRO_5040374166" evidence="2">
    <location>
        <begin position="20"/>
        <end position="374"/>
    </location>
</feature>
<evidence type="ECO:0000256" key="2">
    <source>
        <dbReference type="SAM" id="SignalP"/>
    </source>
</evidence>
<dbReference type="OrthoDB" id="4820691at2759"/>
<reference evidence="3" key="2">
    <citation type="submission" date="2020-11" db="EMBL/GenBank/DDBJ databases">
        <title>Whole genome sequencing of Colletotrichum sp.</title>
        <authorList>
            <person name="Li H."/>
        </authorList>
    </citation>
    <scope>NUCLEOTIDE SEQUENCE</scope>
    <source>
        <strain evidence="3">CkLH20</strain>
    </source>
</reference>